<dbReference type="InterPro" id="IPR027283">
    <property type="entry name" value="YerD"/>
</dbReference>
<sequence length="527" mass="58832">MTLLTILQFIVNIILVLFLISILVIGGLLLFKDKRQKQHSVLRNYPLLARVRYFFEKIGPELRQYLFLPDTKGKPFSRNDFTNIVLAGKYNSRMASFGTQEDYEDGFYIQNTMFPLQTTELHIDQSPMISTFIYHIDNERLFDRDEHRHKTEIDPYYLSDSDQIILGDQLAHPFKIKRLVGQSGMSYGALGSHAISALSKGLGQAGTWMNTGEGGLSKYHLAGNVDIIFQIGPGLFGVRDKDGHFDLTAFNNLAAQDAIKAFEIKLAQGAKTRGGHMQGNKVTEEIAEIRKVEPWKTINSPNRFTDIDNPLALLNWVTELQQSWQKPVGFKIVISSVAEIESLVTTMIQTNQYPDFITIDGGEGGTGATFQELEDRVGLPLFTALPILSALLKQHGIRDRIKIFASGKLITPDKIAIALGLGADLINIARGMMISVGCIMSQQCHMNTCPVGVATTDPKREKGLIIDEKKYRVTNFVTSLHEGLFNIAAAVGVPSPTQISKEHIIIKQKDGRLQSINDYKLKLIDNH</sequence>
<evidence type="ECO:0000259" key="4">
    <source>
        <dbReference type="Pfam" id="PF01645"/>
    </source>
</evidence>
<dbReference type="Gene3D" id="3.20.20.70">
    <property type="entry name" value="Aldolase class I"/>
    <property type="match status" value="1"/>
</dbReference>
<dbReference type="PANTHER" id="PTHR43819">
    <property type="entry name" value="ARCHAEAL-TYPE GLUTAMATE SYNTHASE [NADPH]"/>
    <property type="match status" value="1"/>
</dbReference>
<dbReference type="AlphaFoldDB" id="A0A3A0VVK8"/>
<feature type="domain" description="Glutamate synthase" evidence="4">
    <location>
        <begin position="133"/>
        <end position="493"/>
    </location>
</feature>
<evidence type="ECO:0000256" key="2">
    <source>
        <dbReference type="PIRNR" id="PIRNR006429"/>
    </source>
</evidence>
<keyword evidence="3" id="KW-1133">Transmembrane helix</keyword>
<dbReference type="InterPro" id="IPR024188">
    <property type="entry name" value="GltB"/>
</dbReference>
<protein>
    <submittedName>
        <fullName evidence="5">FMN-binding glutamate synthase family protein</fullName>
    </submittedName>
</protein>
<evidence type="ECO:0000256" key="1">
    <source>
        <dbReference type="ARBA" id="ARBA00009716"/>
    </source>
</evidence>
<comment type="caution">
    <text evidence="5">The sequence shown here is derived from an EMBL/GenBank/DDBJ whole genome shotgun (WGS) entry which is preliminary data.</text>
</comment>
<dbReference type="CDD" id="cd02808">
    <property type="entry name" value="GltS_FMN"/>
    <property type="match status" value="1"/>
</dbReference>
<dbReference type="Pfam" id="PF01645">
    <property type="entry name" value="Glu_synthase"/>
    <property type="match status" value="1"/>
</dbReference>
<dbReference type="InterPro" id="IPR002932">
    <property type="entry name" value="Glu_synthdom"/>
</dbReference>
<comment type="similarity">
    <text evidence="1 2">Belongs to the glutamate synthase family.</text>
</comment>
<dbReference type="SUPFAM" id="SSF51395">
    <property type="entry name" value="FMN-linked oxidoreductases"/>
    <property type="match status" value="1"/>
</dbReference>
<feature type="transmembrane region" description="Helical" evidence="3">
    <location>
        <begin position="6"/>
        <end position="31"/>
    </location>
</feature>
<keyword evidence="3" id="KW-0472">Membrane</keyword>
<organism evidence="5 6">
    <name type="scientific">Staphylococcus gallinarum</name>
    <dbReference type="NCBI Taxonomy" id="1293"/>
    <lineage>
        <taxon>Bacteria</taxon>
        <taxon>Bacillati</taxon>
        <taxon>Bacillota</taxon>
        <taxon>Bacilli</taxon>
        <taxon>Bacillales</taxon>
        <taxon>Staphylococcaceae</taxon>
        <taxon>Staphylococcus</taxon>
    </lineage>
</organism>
<accession>A0A3A0VVK8</accession>
<keyword evidence="3" id="KW-0812">Transmembrane</keyword>
<evidence type="ECO:0000313" key="5">
    <source>
        <dbReference type="EMBL" id="RIP37285.1"/>
    </source>
</evidence>
<evidence type="ECO:0000313" key="6">
    <source>
        <dbReference type="Proteomes" id="UP000265541"/>
    </source>
</evidence>
<dbReference type="PIRSF" id="PIRSF500060">
    <property type="entry name" value="UCP500060"/>
    <property type="match status" value="1"/>
</dbReference>
<dbReference type="GO" id="GO:0006537">
    <property type="term" value="P:glutamate biosynthetic process"/>
    <property type="evidence" value="ECO:0007669"/>
    <property type="project" value="InterPro"/>
</dbReference>
<dbReference type="PIRSF" id="PIRSF006429">
    <property type="entry name" value="GOGAT_lg_2"/>
    <property type="match status" value="1"/>
</dbReference>
<name>A0A3A0VVK8_STAGA</name>
<proteinExistence type="inferred from homology"/>
<dbReference type="FunFam" id="3.20.20.70:FF:000156">
    <property type="entry name" value="Glutamate synthase domain protein"/>
    <property type="match status" value="1"/>
</dbReference>
<dbReference type="Proteomes" id="UP000265541">
    <property type="component" value="Unassembled WGS sequence"/>
</dbReference>
<dbReference type="OrthoDB" id="9758182at2"/>
<dbReference type="EMBL" id="QYJN01000001">
    <property type="protein sequence ID" value="RIP37285.1"/>
    <property type="molecule type" value="Genomic_DNA"/>
</dbReference>
<dbReference type="RefSeq" id="WP_119484099.1">
    <property type="nucleotide sequence ID" value="NZ_QYJN01000001.1"/>
</dbReference>
<dbReference type="InterPro" id="IPR013785">
    <property type="entry name" value="Aldolase_TIM"/>
</dbReference>
<dbReference type="GO" id="GO:0015930">
    <property type="term" value="F:glutamate synthase activity"/>
    <property type="evidence" value="ECO:0007669"/>
    <property type="project" value="InterPro"/>
</dbReference>
<dbReference type="PANTHER" id="PTHR43819:SF1">
    <property type="entry name" value="ARCHAEAL-TYPE GLUTAMATE SYNTHASE [NADPH]"/>
    <property type="match status" value="1"/>
</dbReference>
<evidence type="ECO:0000256" key="3">
    <source>
        <dbReference type="SAM" id="Phobius"/>
    </source>
</evidence>
<reference evidence="5 6" key="1">
    <citation type="journal article" date="2016" name="Front. Microbiol.">
        <title>Comprehensive Phylogenetic Analysis of Bovine Non-aureus Staphylococci Species Based on Whole-Genome Sequencing.</title>
        <authorList>
            <person name="Naushad S."/>
            <person name="Barkema H.W."/>
            <person name="Luby C."/>
            <person name="Condas L.A."/>
            <person name="Nobrega D.B."/>
            <person name="Carson D.A."/>
            <person name="De Buck J."/>
        </authorList>
    </citation>
    <scope>NUCLEOTIDE SEQUENCE [LARGE SCALE GENOMIC DNA]</scope>
    <source>
        <strain evidence="5 6">SNUC 4781</strain>
    </source>
</reference>
<gene>
    <name evidence="5" type="ORF">BUZ14_01670</name>
</gene>